<reference evidence="13 14" key="1">
    <citation type="journal article" date="2015" name="Microbiome">
        <title>Genomic resolution of linkages in carbon, nitrogen, and sulfur cycling among widespread estuary sediment bacteria.</title>
        <authorList>
            <person name="Baker B.J."/>
            <person name="Lazar C.S."/>
            <person name="Teske A.P."/>
            <person name="Dick G.J."/>
        </authorList>
    </citation>
    <scope>NUCLEOTIDE SEQUENCE [LARGE SCALE GENOMIC DNA]</scope>
    <source>
        <strain evidence="13">DG_24</strain>
    </source>
</reference>
<dbReference type="HAMAP" id="MF_00129">
    <property type="entry name" value="MnmG_GidA"/>
    <property type="match status" value="1"/>
</dbReference>
<dbReference type="Gene3D" id="1.10.150.570">
    <property type="entry name" value="GidA associated domain, C-terminal subdomain"/>
    <property type="match status" value="1"/>
</dbReference>
<evidence type="ECO:0000256" key="5">
    <source>
        <dbReference type="ARBA" id="ARBA00022630"/>
    </source>
</evidence>
<dbReference type="InterPro" id="IPR049312">
    <property type="entry name" value="GIDA_C_N"/>
</dbReference>
<dbReference type="InterPro" id="IPR002218">
    <property type="entry name" value="MnmG-rel"/>
</dbReference>
<dbReference type="SMART" id="SM01228">
    <property type="entry name" value="GIDA_assoc_3"/>
    <property type="match status" value="1"/>
</dbReference>
<evidence type="ECO:0000256" key="10">
    <source>
        <dbReference type="ARBA" id="ARBA00031800"/>
    </source>
</evidence>
<dbReference type="NCBIfam" id="TIGR00136">
    <property type="entry name" value="mnmG_gidA"/>
    <property type="match status" value="1"/>
</dbReference>
<dbReference type="Proteomes" id="UP000052008">
    <property type="component" value="Unassembled WGS sequence"/>
</dbReference>
<evidence type="ECO:0000256" key="3">
    <source>
        <dbReference type="ARBA" id="ARBA00007653"/>
    </source>
</evidence>
<dbReference type="PROSITE" id="PS01281">
    <property type="entry name" value="GIDA_2"/>
    <property type="match status" value="1"/>
</dbReference>
<comment type="similarity">
    <text evidence="3 11">Belongs to the MnmG family.</text>
</comment>
<dbReference type="STRING" id="1703770.AMJ39_03100"/>
<keyword evidence="7 11" id="KW-0274">FAD</keyword>
<sequence length="677" mass="74975">MARAIKREICTVPIYPETYDVIVVGAGHAGCEAALAAARMGMRVLLMTLNIDTVAQMSCNPSIGGVAKGHLVKEIDAIGGEMGRVADATGIQFRMLNTKKGPAVRALRVQSDKRLYRREMLLCIDRQAGVDLKQGLVQTVHARAGRVVGIGTLGGMRYRGGAVILTTGTFLNGLIHIGLSNYRAGRAGEFAASRLSSRLRRLGLELGRLKTGTSPRIDGKTVDFSRLQRQPGDSDPRVFSHRTLRPEGEEADAGEACTMLKEGETLSLPGFLRGQLDCYVTYTVDQTHAIIRRNLDRSPLFSGRIEGIGPRYCPSIEDKVVRFPEKGRHQIFLEPEGRATHEYYLSGLSSSLPEDVQLSMVRTLPGLERTEILRPGYAIEYDFVPPTQLQPWLETKRLTGLFLAGQINGTSGYEEAAAQGLVAGINAALRLQGEEPFVPRRSEAYIGVLIDDLVTKGTGEPYRMFTSRAEYRLLLRHDNADERLMHYGHRFGLISGRAMEALDALRRGVDEERRRLERTRPTVAKSNELLKAVGSRELAEPESLAQLLRRPEVTYPDLRKIDECSRRLPREVSERVEVAVKYEGYIARQNDRVQRLRDLEERAIPGWIDYSSLRGISTEAREKLRAVMPRTIGQASRISGVTPADISLLLVHVDRLVRSAGCDRSGVDVSRETGGPG</sequence>
<dbReference type="Gene3D" id="3.50.50.60">
    <property type="entry name" value="FAD/NAD(P)-binding domain"/>
    <property type="match status" value="2"/>
</dbReference>
<comment type="cofactor">
    <cofactor evidence="1 11">
        <name>FAD</name>
        <dbReference type="ChEBI" id="CHEBI:57692"/>
    </cofactor>
</comment>
<accession>A0A0S7WV13</accession>
<dbReference type="InterPro" id="IPR004416">
    <property type="entry name" value="MnmG"/>
</dbReference>
<dbReference type="Gene3D" id="1.10.10.1800">
    <property type="entry name" value="tRNA uridine 5-carboxymethylaminomethyl modification enzyme MnmG/GidA"/>
    <property type="match status" value="1"/>
</dbReference>
<protein>
    <recommendedName>
        <fullName evidence="4 11">tRNA uridine 5-carboxymethylaminomethyl modification enzyme MnmG</fullName>
    </recommendedName>
    <alternativeName>
        <fullName evidence="10 11">Glucose-inhibited division protein A</fullName>
    </alternativeName>
</protein>
<keyword evidence="5 11" id="KW-0285">Flavoprotein</keyword>
<organism evidence="13 14">
    <name type="scientific">candidate division TA06 bacterium DG_24</name>
    <dbReference type="NCBI Taxonomy" id="1703770"/>
    <lineage>
        <taxon>Bacteria</taxon>
        <taxon>Bacteria division TA06</taxon>
    </lineage>
</organism>
<evidence type="ECO:0000256" key="4">
    <source>
        <dbReference type="ARBA" id="ARBA00020461"/>
    </source>
</evidence>
<evidence type="ECO:0000313" key="13">
    <source>
        <dbReference type="EMBL" id="KPJ53823.1"/>
    </source>
</evidence>
<evidence type="ECO:0000256" key="7">
    <source>
        <dbReference type="ARBA" id="ARBA00022827"/>
    </source>
</evidence>
<comment type="caution">
    <text evidence="13">The sequence shown here is derived from an EMBL/GenBank/DDBJ whole genome shotgun (WGS) entry which is preliminary data.</text>
</comment>
<dbReference type="GO" id="GO:0005829">
    <property type="term" value="C:cytosol"/>
    <property type="evidence" value="ECO:0007669"/>
    <property type="project" value="TreeGrafter"/>
</dbReference>
<dbReference type="Pfam" id="PF01134">
    <property type="entry name" value="GIDA"/>
    <property type="match status" value="1"/>
</dbReference>
<dbReference type="Pfam" id="PF21680">
    <property type="entry name" value="GIDA_C_1st"/>
    <property type="match status" value="1"/>
</dbReference>
<dbReference type="SUPFAM" id="SSF51905">
    <property type="entry name" value="FAD/NAD(P)-binding domain"/>
    <property type="match status" value="1"/>
</dbReference>
<dbReference type="PANTHER" id="PTHR11806:SF0">
    <property type="entry name" value="PROTEIN MTO1 HOMOLOG, MITOCHONDRIAL"/>
    <property type="match status" value="1"/>
</dbReference>
<dbReference type="Pfam" id="PF13932">
    <property type="entry name" value="SAM_GIDA_C"/>
    <property type="match status" value="1"/>
</dbReference>
<evidence type="ECO:0000256" key="8">
    <source>
        <dbReference type="ARBA" id="ARBA00023027"/>
    </source>
</evidence>
<evidence type="ECO:0000259" key="12">
    <source>
        <dbReference type="SMART" id="SM01228"/>
    </source>
</evidence>
<dbReference type="GO" id="GO:0030488">
    <property type="term" value="P:tRNA methylation"/>
    <property type="evidence" value="ECO:0007669"/>
    <property type="project" value="TreeGrafter"/>
</dbReference>
<dbReference type="InterPro" id="IPR047001">
    <property type="entry name" value="MnmG_C_subdom"/>
</dbReference>
<keyword evidence="11" id="KW-0963">Cytoplasm</keyword>
<evidence type="ECO:0000256" key="2">
    <source>
        <dbReference type="ARBA" id="ARBA00003717"/>
    </source>
</evidence>
<feature type="binding site" evidence="11">
    <location>
        <begin position="25"/>
        <end position="30"/>
    </location>
    <ligand>
        <name>FAD</name>
        <dbReference type="ChEBI" id="CHEBI:57692"/>
    </ligand>
</feature>
<dbReference type="GO" id="GO:0002098">
    <property type="term" value="P:tRNA wobble uridine modification"/>
    <property type="evidence" value="ECO:0007669"/>
    <property type="project" value="InterPro"/>
</dbReference>
<dbReference type="InterPro" id="IPR026904">
    <property type="entry name" value="MnmG_C"/>
</dbReference>
<dbReference type="EMBL" id="LIZS01000012">
    <property type="protein sequence ID" value="KPJ53823.1"/>
    <property type="molecule type" value="Genomic_DNA"/>
</dbReference>
<dbReference type="FunFam" id="3.50.50.60:FF:000002">
    <property type="entry name" value="tRNA uridine 5-carboxymethylaminomethyl modification enzyme MnmG"/>
    <property type="match status" value="1"/>
</dbReference>
<evidence type="ECO:0000256" key="9">
    <source>
        <dbReference type="ARBA" id="ARBA00025948"/>
    </source>
</evidence>
<dbReference type="InterPro" id="IPR040131">
    <property type="entry name" value="MnmG_N"/>
</dbReference>
<dbReference type="GO" id="GO:0050660">
    <property type="term" value="F:flavin adenine dinucleotide binding"/>
    <property type="evidence" value="ECO:0007669"/>
    <property type="project" value="UniProtKB-UniRule"/>
</dbReference>
<dbReference type="PROSITE" id="PS01280">
    <property type="entry name" value="GIDA_1"/>
    <property type="match status" value="1"/>
</dbReference>
<proteinExistence type="inferred from homology"/>
<dbReference type="AlphaFoldDB" id="A0A0S7WV13"/>
<dbReference type="FunFam" id="1.10.150.570:FF:000001">
    <property type="entry name" value="tRNA uridine 5-carboxymethylaminomethyl modification enzyme MnmG"/>
    <property type="match status" value="1"/>
</dbReference>
<keyword evidence="8 11" id="KW-0520">NAD</keyword>
<feature type="binding site" evidence="11">
    <location>
        <begin position="309"/>
        <end position="323"/>
    </location>
    <ligand>
        <name>NAD(+)</name>
        <dbReference type="ChEBI" id="CHEBI:57540"/>
    </ligand>
</feature>
<evidence type="ECO:0000256" key="6">
    <source>
        <dbReference type="ARBA" id="ARBA00022694"/>
    </source>
</evidence>
<comment type="caution">
    <text evidence="11">Lacks conserved residue(s) required for the propagation of feature annotation.</text>
</comment>
<evidence type="ECO:0000256" key="1">
    <source>
        <dbReference type="ARBA" id="ARBA00001974"/>
    </source>
</evidence>
<dbReference type="InterPro" id="IPR020595">
    <property type="entry name" value="MnmG-rel_CS"/>
</dbReference>
<dbReference type="PANTHER" id="PTHR11806">
    <property type="entry name" value="GLUCOSE INHIBITED DIVISION PROTEIN A"/>
    <property type="match status" value="1"/>
</dbReference>
<gene>
    <name evidence="11" type="primary">mnmG</name>
    <name evidence="11" type="synonym">gidA</name>
    <name evidence="13" type="ORF">AMJ39_03100</name>
</gene>
<comment type="subunit">
    <text evidence="9 11">Homodimer. Heterotetramer of two MnmE and two MnmG subunits.</text>
</comment>
<comment type="function">
    <text evidence="2 11">NAD-binding protein involved in the addition of a carboxymethylaminomethyl (cmnm) group at the wobble position (U34) of certain tRNAs, forming tRNA-cmnm(5)s(2)U34.</text>
</comment>
<dbReference type="PATRIC" id="fig|1703770.3.peg.1283"/>
<evidence type="ECO:0000256" key="11">
    <source>
        <dbReference type="HAMAP-Rule" id="MF_00129"/>
    </source>
</evidence>
<keyword evidence="6 11" id="KW-0819">tRNA processing</keyword>
<feature type="domain" description="tRNA uridine 5-carboxymethylaminomethyl modification enzyme C-terminal subdomain" evidence="12">
    <location>
        <begin position="580"/>
        <end position="651"/>
    </location>
</feature>
<dbReference type="InterPro" id="IPR036188">
    <property type="entry name" value="FAD/NAD-bd_sf"/>
</dbReference>
<name>A0A0S7WV13_UNCT6</name>
<comment type="subcellular location">
    <subcellularLocation>
        <location evidence="11">Cytoplasm</location>
    </subcellularLocation>
</comment>
<dbReference type="InterPro" id="IPR044920">
    <property type="entry name" value="MnmG_C_subdom_sf"/>
</dbReference>
<evidence type="ECO:0000313" key="14">
    <source>
        <dbReference type="Proteomes" id="UP000052008"/>
    </source>
</evidence>